<dbReference type="AlphaFoldDB" id="A0AAN8HPA8"/>
<dbReference type="EMBL" id="JAURVH010001521">
    <property type="protein sequence ID" value="KAK5923674.1"/>
    <property type="molecule type" value="Genomic_DNA"/>
</dbReference>
<dbReference type="Proteomes" id="UP001331515">
    <property type="component" value="Unassembled WGS sequence"/>
</dbReference>
<reference evidence="1 2" key="1">
    <citation type="journal article" date="2023" name="Mol. Biol. Evol.">
        <title>Genomics of Secondarily Temperate Adaptation in the Only Non-Antarctic Icefish.</title>
        <authorList>
            <person name="Rivera-Colon A.G."/>
            <person name="Rayamajhi N."/>
            <person name="Minhas B.F."/>
            <person name="Madrigal G."/>
            <person name="Bilyk K.T."/>
            <person name="Yoon V."/>
            <person name="Hune M."/>
            <person name="Gregory S."/>
            <person name="Cheng C.H.C."/>
            <person name="Catchen J.M."/>
        </authorList>
    </citation>
    <scope>NUCLEOTIDE SEQUENCE [LARGE SCALE GENOMIC DNA]</scope>
    <source>
        <tissue evidence="1">White muscle</tissue>
    </source>
</reference>
<evidence type="ECO:0000313" key="1">
    <source>
        <dbReference type="EMBL" id="KAK5923674.1"/>
    </source>
</evidence>
<proteinExistence type="predicted"/>
<organism evidence="1 2">
    <name type="scientific">Champsocephalus gunnari</name>
    <name type="common">Mackerel icefish</name>
    <dbReference type="NCBI Taxonomy" id="52237"/>
    <lineage>
        <taxon>Eukaryota</taxon>
        <taxon>Metazoa</taxon>
        <taxon>Chordata</taxon>
        <taxon>Craniata</taxon>
        <taxon>Vertebrata</taxon>
        <taxon>Euteleostomi</taxon>
        <taxon>Actinopterygii</taxon>
        <taxon>Neopterygii</taxon>
        <taxon>Teleostei</taxon>
        <taxon>Neoteleostei</taxon>
        <taxon>Acanthomorphata</taxon>
        <taxon>Eupercaria</taxon>
        <taxon>Perciformes</taxon>
        <taxon>Notothenioidei</taxon>
        <taxon>Channichthyidae</taxon>
        <taxon>Champsocephalus</taxon>
    </lineage>
</organism>
<evidence type="ECO:0000313" key="2">
    <source>
        <dbReference type="Proteomes" id="UP001331515"/>
    </source>
</evidence>
<name>A0AAN8HPA8_CHAGU</name>
<comment type="caution">
    <text evidence="1">The sequence shown here is derived from an EMBL/GenBank/DDBJ whole genome shotgun (WGS) entry which is preliminary data.</text>
</comment>
<accession>A0AAN8HPA8</accession>
<protein>
    <submittedName>
        <fullName evidence="1">Uncharacterized protein</fullName>
    </submittedName>
</protein>
<gene>
    <name evidence="1" type="ORF">CgunFtcFv8_000621</name>
</gene>
<keyword evidence="2" id="KW-1185">Reference proteome</keyword>
<sequence>MSPRKSLLSSKSSISAPARVSFCSSAASCWDGLLLLGWAQLTDFTPGGSWPGSSAAAHRAACFTTCAATAMAEKTAYLDLCLIFLLLRFSLKKVYKRQ</sequence>